<feature type="compositionally biased region" description="Polar residues" evidence="3">
    <location>
        <begin position="274"/>
        <end position="286"/>
    </location>
</feature>
<comment type="caution">
    <text evidence="4">The sequence shown here is derived from an EMBL/GenBank/DDBJ whole genome shotgun (WGS) entry which is preliminary data.</text>
</comment>
<gene>
    <name evidence="4" type="ORF">MKW98_011005</name>
</gene>
<feature type="compositionally biased region" description="Polar residues" evidence="3">
    <location>
        <begin position="805"/>
        <end position="815"/>
    </location>
</feature>
<dbReference type="GO" id="GO:0005856">
    <property type="term" value="C:cytoskeleton"/>
    <property type="evidence" value="ECO:0007669"/>
    <property type="project" value="UniProtKB-SubCell"/>
</dbReference>
<name>A0AAD4XXL3_9MAGN</name>
<feature type="compositionally biased region" description="Polar residues" evidence="3">
    <location>
        <begin position="517"/>
        <end position="527"/>
    </location>
</feature>
<dbReference type="GO" id="GO:0003779">
    <property type="term" value="F:actin binding"/>
    <property type="evidence" value="ECO:0007669"/>
    <property type="project" value="UniProtKB-UniRule"/>
</dbReference>
<evidence type="ECO:0000313" key="4">
    <source>
        <dbReference type="EMBL" id="KAI3958317.1"/>
    </source>
</evidence>
<dbReference type="GO" id="GO:0071933">
    <property type="term" value="F:Arp2/3 complex binding"/>
    <property type="evidence" value="ECO:0007669"/>
    <property type="project" value="TreeGrafter"/>
</dbReference>
<dbReference type="InterPro" id="IPR028288">
    <property type="entry name" value="SCAR/WAVE_fam"/>
</dbReference>
<feature type="region of interest" description="Disordered" evidence="3">
    <location>
        <begin position="258"/>
        <end position="286"/>
    </location>
</feature>
<feature type="region of interest" description="Disordered" evidence="3">
    <location>
        <begin position="498"/>
        <end position="537"/>
    </location>
</feature>
<keyword evidence="2" id="KW-0206">Cytoskeleton</keyword>
<dbReference type="EMBL" id="JAJJMB010001160">
    <property type="protein sequence ID" value="KAI3958317.1"/>
    <property type="molecule type" value="Genomic_DNA"/>
</dbReference>
<keyword evidence="2" id="KW-0009">Actin-binding</keyword>
<feature type="compositionally biased region" description="Polar residues" evidence="3">
    <location>
        <begin position="190"/>
        <end position="199"/>
    </location>
</feature>
<organism evidence="4 5">
    <name type="scientific">Papaver atlanticum</name>
    <dbReference type="NCBI Taxonomy" id="357466"/>
    <lineage>
        <taxon>Eukaryota</taxon>
        <taxon>Viridiplantae</taxon>
        <taxon>Streptophyta</taxon>
        <taxon>Embryophyta</taxon>
        <taxon>Tracheophyta</taxon>
        <taxon>Spermatophyta</taxon>
        <taxon>Magnoliopsida</taxon>
        <taxon>Ranunculales</taxon>
        <taxon>Papaveraceae</taxon>
        <taxon>Papaveroideae</taxon>
        <taxon>Papaver</taxon>
    </lineage>
</organism>
<feature type="region of interest" description="Disordered" evidence="3">
    <location>
        <begin position="779"/>
        <end position="829"/>
    </location>
</feature>
<dbReference type="Proteomes" id="UP001202328">
    <property type="component" value="Unassembled WGS sequence"/>
</dbReference>
<dbReference type="PANTHER" id="PTHR12902:SF33">
    <property type="entry name" value="PROTEIN SCAR3"/>
    <property type="match status" value="1"/>
</dbReference>
<dbReference type="GO" id="GO:2000601">
    <property type="term" value="P:positive regulation of Arp2/3 complex-mediated actin nucleation"/>
    <property type="evidence" value="ECO:0007669"/>
    <property type="project" value="TreeGrafter"/>
</dbReference>
<dbReference type="GO" id="GO:0034237">
    <property type="term" value="F:protein kinase A regulatory subunit binding"/>
    <property type="evidence" value="ECO:0007669"/>
    <property type="project" value="TreeGrafter"/>
</dbReference>
<evidence type="ECO:0000256" key="1">
    <source>
        <dbReference type="ARBA" id="ARBA00006993"/>
    </source>
</evidence>
<evidence type="ECO:0000256" key="3">
    <source>
        <dbReference type="SAM" id="MobiDB-lite"/>
    </source>
</evidence>
<reference evidence="4" key="1">
    <citation type="submission" date="2022-04" db="EMBL/GenBank/DDBJ databases">
        <title>A functionally conserved STORR gene fusion in Papaver species that diverged 16.8 million years ago.</title>
        <authorList>
            <person name="Catania T."/>
        </authorList>
    </citation>
    <scope>NUCLEOTIDE SEQUENCE</scope>
    <source>
        <strain evidence="4">S-188037</strain>
    </source>
</reference>
<feature type="compositionally biased region" description="Polar residues" evidence="3">
    <location>
        <begin position="444"/>
        <end position="464"/>
    </location>
</feature>
<feature type="compositionally biased region" description="Low complexity" evidence="3">
    <location>
        <begin position="200"/>
        <end position="217"/>
    </location>
</feature>
<dbReference type="Gene3D" id="1.20.5.340">
    <property type="match status" value="1"/>
</dbReference>
<feature type="region of interest" description="Disordered" evidence="3">
    <location>
        <begin position="971"/>
        <end position="1016"/>
    </location>
</feature>
<feature type="region of interest" description="Disordered" evidence="3">
    <location>
        <begin position="704"/>
        <end position="725"/>
    </location>
</feature>
<feature type="compositionally biased region" description="Polar residues" evidence="3">
    <location>
        <begin position="971"/>
        <end position="981"/>
    </location>
</feature>
<dbReference type="PANTHER" id="PTHR12902">
    <property type="entry name" value="WASP-1"/>
    <property type="match status" value="1"/>
</dbReference>
<evidence type="ECO:0000256" key="2">
    <source>
        <dbReference type="RuleBase" id="RU367034"/>
    </source>
</evidence>
<feature type="compositionally biased region" description="Basic and acidic residues" evidence="3">
    <location>
        <begin position="847"/>
        <end position="864"/>
    </location>
</feature>
<comment type="subcellular location">
    <subcellularLocation>
        <location evidence="2">Cytoplasm</location>
        <location evidence="2">Cytoskeleton</location>
    </subcellularLocation>
</comment>
<feature type="region of interest" description="Disordered" evidence="3">
    <location>
        <begin position="1030"/>
        <end position="1052"/>
    </location>
</feature>
<keyword evidence="5" id="KW-1185">Reference proteome</keyword>
<keyword evidence="2" id="KW-0963">Cytoplasm</keyword>
<sequence length="1083" mass="120484">MYRRRGGVSDEDPKAILEGLAVAGLVGILRQLGDLAEFASEVFHDLQEEVMVTAARSHKMIARVQNLEASIPPIEKAILAQKSHIHFAYIDGTEWHPKIQTRKNQIVYSYLPRFIMDTYEECRDPPDFHALDKFDKGGPGSCVRRYSDPSYFKRALANSEMLSSVKGQREKKAQKSRRKGTRERKGEVSYSVSASGRFQSESPTSYSESSAAETNSTVNMRSKSELGNRSKYFDPRIMEVRSTSLNLGNKLGYHEYVFDGSSSNQHEDQEDNELSSPRSNLQTDGTGSILAEEREKAEYYDDLSSRSSLAPSVRKSSSVTWDEKIEIMKPMHQKLHGLRINEKKASNALPLRSDPIKLEKRSPTRSDIGAVRTLSDFFNISGSVFYDNESDELESEADSYVDALNTMESEIETDADCQAKQEVELSFAKFKNEGIMDTKAAPTRDSNARTSESSDVETDTASYTFPNKPIPRNFSRFVDSEDLSCAYPPQIYITSVNDPSSSGSNIPNSKAPLVGKNVNQSVKSGESQAPAKDSDASSVTFWTNGGLLGLQPSKPPDYRETSTEIKCRSGTKNDKYPLPSETFVPKSRSDGLDMLVKAPEHEEKNHKCGTDYAGSEDNMNLNGGIMKQNIDSSAHFKPLRNKLEDALSEKNPVSLAKIEKSGDSHNNNVVRGNGLSETSRLKAGLVKLQDHHIRQEGRNRVTYQTSPEKNLKKPTDCRSPMNSACSSPPLEHMKISVHPMNVSETSFLKLKFPDGKHLRDSSEDFMFPTFQLLPELSNSLQGIGDESDDDTFYRSSPDMSEEHISQCSASNSAQWDSDEIHGAGNQDPKLYDSLRRISSDESISSFSEHEGKRANDDDAYRKPDGVPNNLNRIQSMPDGPVLDCQSFDVGSQLLSKHEQKIDSHPKDDLDLDLVLQYNSIPTPMPRPDELAPPLPPLPPLEWRLAKPPAQENEEASVSKVAGGLKCIQVSETTPIQKPKPNQSEKKPVEISATPPYSQHKQHMMGRSVTMQDSNGKDLNEREGLMQQIRSKSFTLRRTVPERSNLITGPTSNTKVAEMLQKANAIRQAFVGSDDGEDGSWSES</sequence>
<feature type="compositionally biased region" description="Polar residues" evidence="3">
    <location>
        <begin position="498"/>
        <end position="508"/>
    </location>
</feature>
<feature type="region of interest" description="Disordered" evidence="3">
    <location>
        <begin position="841"/>
        <end position="879"/>
    </location>
</feature>
<dbReference type="AlphaFoldDB" id="A0AAD4XXL3"/>
<comment type="similarity">
    <text evidence="1 2">Belongs to the SCAR/WAVE family.</text>
</comment>
<proteinExistence type="inferred from homology"/>
<dbReference type="Gene3D" id="6.10.280.150">
    <property type="match status" value="1"/>
</dbReference>
<evidence type="ECO:0000313" key="5">
    <source>
        <dbReference type="Proteomes" id="UP001202328"/>
    </source>
</evidence>
<accession>A0AAD4XXL3</accession>
<dbReference type="GO" id="GO:0030036">
    <property type="term" value="P:actin cytoskeleton organization"/>
    <property type="evidence" value="ECO:0007669"/>
    <property type="project" value="UniProtKB-UniRule"/>
</dbReference>
<feature type="region of interest" description="Disordered" evidence="3">
    <location>
        <begin position="162"/>
        <end position="225"/>
    </location>
</feature>
<protein>
    <recommendedName>
        <fullName evidence="2">Protein SCAR</fullName>
    </recommendedName>
    <alternativeName>
        <fullName evidence="2">Protein WAVE</fullName>
    </alternativeName>
</protein>
<feature type="region of interest" description="Disordered" evidence="3">
    <location>
        <begin position="440"/>
        <end position="464"/>
    </location>
</feature>
<comment type="function">
    <text evidence="2">Involved in regulation of actin and microtubule organization. Part of a WAVE complex that activates the Arp2/3 complex.</text>
</comment>